<protein>
    <recommendedName>
        <fullName evidence="1">BTB domain-containing protein</fullName>
    </recommendedName>
</protein>
<dbReference type="SMART" id="SM00225">
    <property type="entry name" value="BTB"/>
    <property type="match status" value="1"/>
</dbReference>
<evidence type="ECO:0000259" key="1">
    <source>
        <dbReference type="PROSITE" id="PS50097"/>
    </source>
</evidence>
<accession>D8PZS9</accession>
<feature type="non-terminal residue" evidence="2">
    <location>
        <position position="441"/>
    </location>
</feature>
<reference evidence="2 3" key="1">
    <citation type="journal article" date="2010" name="Nat. Biotechnol.">
        <title>Genome sequence of the model mushroom Schizophyllum commune.</title>
        <authorList>
            <person name="Ohm R.A."/>
            <person name="de Jong J.F."/>
            <person name="Lugones L.G."/>
            <person name="Aerts A."/>
            <person name="Kothe E."/>
            <person name="Stajich J.E."/>
            <person name="de Vries R.P."/>
            <person name="Record E."/>
            <person name="Levasseur A."/>
            <person name="Baker S.E."/>
            <person name="Bartholomew K.A."/>
            <person name="Coutinho P.M."/>
            <person name="Erdmann S."/>
            <person name="Fowler T.J."/>
            <person name="Gathman A.C."/>
            <person name="Lombard V."/>
            <person name="Henrissat B."/>
            <person name="Knabe N."/>
            <person name="Kuees U."/>
            <person name="Lilly W.W."/>
            <person name="Lindquist E."/>
            <person name="Lucas S."/>
            <person name="Magnuson J.K."/>
            <person name="Piumi F."/>
            <person name="Raudaskoski M."/>
            <person name="Salamov A."/>
            <person name="Schmutz J."/>
            <person name="Schwarze F.W.M.R."/>
            <person name="vanKuyk P.A."/>
            <person name="Horton J.S."/>
            <person name="Grigoriev I.V."/>
            <person name="Woesten H.A.B."/>
        </authorList>
    </citation>
    <scope>NUCLEOTIDE SEQUENCE [LARGE SCALE GENOMIC DNA]</scope>
    <source>
        <strain evidence="3">H4-8 / FGSC 9210</strain>
    </source>
</reference>
<dbReference type="OMA" id="NESGHHE"/>
<dbReference type="EMBL" id="GL377304">
    <property type="protein sequence ID" value="EFI99495.1"/>
    <property type="molecule type" value="Genomic_DNA"/>
</dbReference>
<dbReference type="InterPro" id="IPR000210">
    <property type="entry name" value="BTB/POZ_dom"/>
</dbReference>
<feature type="domain" description="BTB" evidence="1">
    <location>
        <begin position="125"/>
        <end position="197"/>
    </location>
</feature>
<dbReference type="PROSITE" id="PS50097">
    <property type="entry name" value="BTB"/>
    <property type="match status" value="1"/>
</dbReference>
<dbReference type="Pfam" id="PF00651">
    <property type="entry name" value="BTB"/>
    <property type="match status" value="1"/>
</dbReference>
<dbReference type="KEGG" id="scm:SCHCO_01092028"/>
<sequence length="441" mass="50482">MIIRIHGHEAAVDEAGVRRGNLGPCSISNYEVLPYGIHTLEEVYGKRSKQRTRMIRWKSRTRRLWDLSRIIGTARIAARGIMPLLPDGIDLTELVHRCRPDSPRPVLTDMSDGYKRVPSLWFPDGNLVLRVDRHLFRVHTSILSLHSSFFRDMSALSKPDAGETYDGAALVTLSDDDPRDVRQFLKAVYIPQYFLPYPAPTTFPIIEGVLRIAHKYDAHILRRTALQLLCKSNVIAEQMLVYAYAPEAMYPRDSASAIAEVKAIITLARDVQALWLLPNLMYRTMSWAPHELFSTENWEGRDRRLTQEDIIRVLAGAQSLRKLSIPHNVLFVDDLGCPLFRPSQTCLQRRTISFNQDILVGFQDAPLTCLTWVIDTAEVVDHMCRDCAGKLRKNFREWRVALWRQIPNAFDLPEWPELTAMQQSDLEPLPVSNQSAEDELD</sequence>
<dbReference type="SUPFAM" id="SSF54695">
    <property type="entry name" value="POZ domain"/>
    <property type="match status" value="1"/>
</dbReference>
<dbReference type="RefSeq" id="XP_003034398.1">
    <property type="nucleotide sequence ID" value="XM_003034352.1"/>
</dbReference>
<organism evidence="3">
    <name type="scientific">Schizophyllum commune (strain H4-8 / FGSC 9210)</name>
    <name type="common">Split gill fungus</name>
    <dbReference type="NCBI Taxonomy" id="578458"/>
    <lineage>
        <taxon>Eukaryota</taxon>
        <taxon>Fungi</taxon>
        <taxon>Dikarya</taxon>
        <taxon>Basidiomycota</taxon>
        <taxon>Agaricomycotina</taxon>
        <taxon>Agaricomycetes</taxon>
        <taxon>Agaricomycetidae</taxon>
        <taxon>Agaricales</taxon>
        <taxon>Schizophyllaceae</taxon>
        <taxon>Schizophyllum</taxon>
    </lineage>
</organism>
<dbReference type="AlphaFoldDB" id="D8PZS9"/>
<proteinExistence type="predicted"/>
<keyword evidence="3" id="KW-1185">Reference proteome</keyword>
<dbReference type="OrthoDB" id="3893071at2759"/>
<dbReference type="CDD" id="cd18186">
    <property type="entry name" value="BTB_POZ_ZBTB_KLHL-like"/>
    <property type="match status" value="1"/>
</dbReference>
<dbReference type="InterPro" id="IPR011333">
    <property type="entry name" value="SKP1/BTB/POZ_sf"/>
</dbReference>
<dbReference type="GeneID" id="9586378"/>
<dbReference type="Proteomes" id="UP000007431">
    <property type="component" value="Unassembled WGS sequence"/>
</dbReference>
<dbReference type="STRING" id="578458.D8PZS9"/>
<evidence type="ECO:0000313" key="3">
    <source>
        <dbReference type="Proteomes" id="UP000007431"/>
    </source>
</evidence>
<gene>
    <name evidence="2" type="ORF">SCHCODRAFT_106840</name>
</gene>
<name>D8PZS9_SCHCM</name>
<dbReference type="VEuPathDB" id="FungiDB:SCHCODRAFT_01092028"/>
<dbReference type="HOGENOM" id="CLU_033082_3_2_1"/>
<dbReference type="Gene3D" id="3.30.710.10">
    <property type="entry name" value="Potassium Channel Kv1.1, Chain A"/>
    <property type="match status" value="1"/>
</dbReference>
<evidence type="ECO:0000313" key="2">
    <source>
        <dbReference type="EMBL" id="EFI99495.1"/>
    </source>
</evidence>
<dbReference type="InParanoid" id="D8PZS9"/>